<sequence length="177" mass="19033">MKTLSPTEAHDHLQNTPATALDVRTPAEFSEKHLAEARHIPVDELASRHKELDASQPYCLICQSGPRAERAHRILSEAGFTDLSVLSGGLGAWEEQGLPLERGESKTLPLMRQVQLTVGLAVLLFSLLAFFAHPAFALGAAFFGAGLTLAGATGWCGLAILLSNMPWNQSSCCRGKK</sequence>
<organism evidence="3 4">
    <name type="scientific">Roseibacillus ishigakijimensis</name>
    <dbReference type="NCBI Taxonomy" id="454146"/>
    <lineage>
        <taxon>Bacteria</taxon>
        <taxon>Pseudomonadati</taxon>
        <taxon>Verrucomicrobiota</taxon>
        <taxon>Verrucomicrobiia</taxon>
        <taxon>Verrucomicrobiales</taxon>
        <taxon>Verrucomicrobiaceae</taxon>
        <taxon>Roseibacillus</taxon>
    </lineage>
</organism>
<protein>
    <submittedName>
        <fullName evidence="3">Rhodanese-like domain-containing protein</fullName>
    </submittedName>
</protein>
<dbReference type="PROSITE" id="PS50206">
    <property type="entry name" value="RHODANESE_3"/>
    <property type="match status" value="1"/>
</dbReference>
<dbReference type="InterPro" id="IPR021309">
    <property type="entry name" value="YgaP-like_TM"/>
</dbReference>
<feature type="transmembrane region" description="Helical" evidence="1">
    <location>
        <begin position="142"/>
        <end position="162"/>
    </location>
</feature>
<dbReference type="CDD" id="cd00158">
    <property type="entry name" value="RHOD"/>
    <property type="match status" value="1"/>
</dbReference>
<reference evidence="3" key="1">
    <citation type="submission" date="2021-01" db="EMBL/GenBank/DDBJ databases">
        <title>Modified the classification status of verrucomicrobia.</title>
        <authorList>
            <person name="Feng X."/>
        </authorList>
    </citation>
    <scope>NUCLEOTIDE SEQUENCE</scope>
    <source>
        <strain evidence="3">KCTC 12986</strain>
    </source>
</reference>
<dbReference type="SUPFAM" id="SSF52821">
    <property type="entry name" value="Rhodanese/Cell cycle control phosphatase"/>
    <property type="match status" value="1"/>
</dbReference>
<feature type="domain" description="Rhodanese" evidence="2">
    <location>
        <begin position="21"/>
        <end position="102"/>
    </location>
</feature>
<feature type="transmembrane region" description="Helical" evidence="1">
    <location>
        <begin position="116"/>
        <end position="136"/>
    </location>
</feature>
<dbReference type="InterPro" id="IPR036873">
    <property type="entry name" value="Rhodanese-like_dom_sf"/>
</dbReference>
<evidence type="ECO:0000313" key="4">
    <source>
        <dbReference type="Proteomes" id="UP000604083"/>
    </source>
</evidence>
<name>A0A934VLY1_9BACT</name>
<gene>
    <name evidence="3" type="ORF">JIN78_05705</name>
</gene>
<dbReference type="PANTHER" id="PTHR43031:SF1">
    <property type="entry name" value="PYRIDINE NUCLEOTIDE-DISULPHIDE OXIDOREDUCTASE"/>
    <property type="match status" value="1"/>
</dbReference>
<comment type="caution">
    <text evidence="3">The sequence shown here is derived from an EMBL/GenBank/DDBJ whole genome shotgun (WGS) entry which is preliminary data.</text>
</comment>
<evidence type="ECO:0000313" key="3">
    <source>
        <dbReference type="EMBL" id="MBK1833551.1"/>
    </source>
</evidence>
<accession>A0A934VLY1</accession>
<dbReference type="Gene3D" id="3.40.250.10">
    <property type="entry name" value="Rhodanese-like domain"/>
    <property type="match status" value="1"/>
</dbReference>
<dbReference type="SMART" id="SM00450">
    <property type="entry name" value="RHOD"/>
    <property type="match status" value="1"/>
</dbReference>
<dbReference type="EMBL" id="JAENIO010000010">
    <property type="protein sequence ID" value="MBK1833551.1"/>
    <property type="molecule type" value="Genomic_DNA"/>
</dbReference>
<dbReference type="Pfam" id="PF00581">
    <property type="entry name" value="Rhodanese"/>
    <property type="match status" value="1"/>
</dbReference>
<keyword evidence="1" id="KW-0812">Transmembrane</keyword>
<keyword evidence="1" id="KW-0472">Membrane</keyword>
<proteinExistence type="predicted"/>
<dbReference type="InterPro" id="IPR050229">
    <property type="entry name" value="GlpE_sulfurtransferase"/>
</dbReference>
<keyword evidence="1" id="KW-1133">Transmembrane helix</keyword>
<dbReference type="PANTHER" id="PTHR43031">
    <property type="entry name" value="FAD-DEPENDENT OXIDOREDUCTASE"/>
    <property type="match status" value="1"/>
</dbReference>
<dbReference type="Proteomes" id="UP000604083">
    <property type="component" value="Unassembled WGS sequence"/>
</dbReference>
<keyword evidence="4" id="KW-1185">Reference proteome</keyword>
<evidence type="ECO:0000256" key="1">
    <source>
        <dbReference type="SAM" id="Phobius"/>
    </source>
</evidence>
<dbReference type="Gene3D" id="6.10.140.1340">
    <property type="match status" value="1"/>
</dbReference>
<dbReference type="Pfam" id="PF11127">
    <property type="entry name" value="YgaP-like_TM"/>
    <property type="match status" value="1"/>
</dbReference>
<dbReference type="RefSeq" id="WP_200390986.1">
    <property type="nucleotide sequence ID" value="NZ_JAENIO010000010.1"/>
</dbReference>
<evidence type="ECO:0000259" key="2">
    <source>
        <dbReference type="PROSITE" id="PS50206"/>
    </source>
</evidence>
<dbReference type="InterPro" id="IPR001763">
    <property type="entry name" value="Rhodanese-like_dom"/>
</dbReference>
<dbReference type="AlphaFoldDB" id="A0A934VLY1"/>